<gene>
    <name evidence="2" type="ORF">NECAME_04206</name>
</gene>
<dbReference type="KEGG" id="nai:NECAME_04206"/>
<proteinExistence type="predicted"/>
<evidence type="ECO:0000313" key="3">
    <source>
        <dbReference type="Proteomes" id="UP000053676"/>
    </source>
</evidence>
<reference evidence="3" key="1">
    <citation type="journal article" date="2014" name="Nat. Genet.">
        <title>Genome of the human hookworm Necator americanus.</title>
        <authorList>
            <person name="Tang Y.T."/>
            <person name="Gao X."/>
            <person name="Rosa B.A."/>
            <person name="Abubucker S."/>
            <person name="Hallsworth-Pepin K."/>
            <person name="Martin J."/>
            <person name="Tyagi R."/>
            <person name="Heizer E."/>
            <person name="Zhang X."/>
            <person name="Bhonagiri-Palsikar V."/>
            <person name="Minx P."/>
            <person name="Warren W.C."/>
            <person name="Wang Q."/>
            <person name="Zhan B."/>
            <person name="Hotez P.J."/>
            <person name="Sternberg P.W."/>
            <person name="Dougall A."/>
            <person name="Gaze S.T."/>
            <person name="Mulvenna J."/>
            <person name="Sotillo J."/>
            <person name="Ranganathan S."/>
            <person name="Rabelo E.M."/>
            <person name="Wilson R.K."/>
            <person name="Felgner P.L."/>
            <person name="Bethony J."/>
            <person name="Hawdon J.M."/>
            <person name="Gasser R.B."/>
            <person name="Loukas A."/>
            <person name="Mitreva M."/>
        </authorList>
    </citation>
    <scope>NUCLEOTIDE SEQUENCE [LARGE SCALE GENOMIC DNA]</scope>
</reference>
<feature type="compositionally biased region" description="Polar residues" evidence="1">
    <location>
        <begin position="1"/>
        <end position="11"/>
    </location>
</feature>
<keyword evidence="3" id="KW-1185">Reference proteome</keyword>
<name>W2SW54_NECAM</name>
<dbReference type="AlphaFoldDB" id="W2SW54"/>
<feature type="compositionally biased region" description="Polar residues" evidence="1">
    <location>
        <begin position="22"/>
        <end position="41"/>
    </location>
</feature>
<evidence type="ECO:0000256" key="1">
    <source>
        <dbReference type="SAM" id="MobiDB-lite"/>
    </source>
</evidence>
<organism evidence="2 3">
    <name type="scientific">Necator americanus</name>
    <name type="common">Human hookworm</name>
    <dbReference type="NCBI Taxonomy" id="51031"/>
    <lineage>
        <taxon>Eukaryota</taxon>
        <taxon>Metazoa</taxon>
        <taxon>Ecdysozoa</taxon>
        <taxon>Nematoda</taxon>
        <taxon>Chromadorea</taxon>
        <taxon>Rhabditida</taxon>
        <taxon>Rhabditina</taxon>
        <taxon>Rhabditomorpha</taxon>
        <taxon>Strongyloidea</taxon>
        <taxon>Ancylostomatidae</taxon>
        <taxon>Bunostominae</taxon>
        <taxon>Necator</taxon>
    </lineage>
</organism>
<accession>W2SW54</accession>
<protein>
    <submittedName>
        <fullName evidence="2">Uncharacterized protein</fullName>
    </submittedName>
</protein>
<dbReference type="Proteomes" id="UP000053676">
    <property type="component" value="Unassembled WGS sequence"/>
</dbReference>
<dbReference type="EMBL" id="KI660398">
    <property type="protein sequence ID" value="ETN73984.1"/>
    <property type="molecule type" value="Genomic_DNA"/>
</dbReference>
<evidence type="ECO:0000313" key="2">
    <source>
        <dbReference type="EMBL" id="ETN73984.1"/>
    </source>
</evidence>
<feature type="region of interest" description="Disordered" evidence="1">
    <location>
        <begin position="1"/>
        <end position="41"/>
    </location>
</feature>
<sequence>MKQSAATTCRQGRTDKSRTGSHRCSSEGNHQMPSTSKTSRAAASLLDITEAGFVLYPCSNASLTFPVDIKIAKSKF</sequence>